<name>A0A5B9WBH2_9BACT</name>
<organism evidence="1 2">
    <name type="scientific">Aquisphaera giovannonii</name>
    <dbReference type="NCBI Taxonomy" id="406548"/>
    <lineage>
        <taxon>Bacteria</taxon>
        <taxon>Pseudomonadati</taxon>
        <taxon>Planctomycetota</taxon>
        <taxon>Planctomycetia</taxon>
        <taxon>Isosphaerales</taxon>
        <taxon>Isosphaeraceae</taxon>
        <taxon>Aquisphaera</taxon>
    </lineage>
</organism>
<dbReference type="KEGG" id="agv:OJF2_62050"/>
<accession>A0A5B9WBH2</accession>
<dbReference type="Gene3D" id="3.40.710.10">
    <property type="entry name" value="DD-peptidase/beta-lactamase superfamily"/>
    <property type="match status" value="1"/>
</dbReference>
<dbReference type="OrthoDB" id="5377431at2"/>
<gene>
    <name evidence="1" type="ORF">OJF2_62050</name>
</gene>
<protein>
    <submittedName>
        <fullName evidence="1">Beta-lactam binding protein AmpH</fullName>
    </submittedName>
</protein>
<dbReference type="InterPro" id="IPR012338">
    <property type="entry name" value="Beta-lactam/transpept-like"/>
</dbReference>
<dbReference type="AlphaFoldDB" id="A0A5B9WBH2"/>
<proteinExistence type="predicted"/>
<dbReference type="RefSeq" id="WP_148597146.1">
    <property type="nucleotide sequence ID" value="NZ_CP042997.1"/>
</dbReference>
<dbReference type="PROSITE" id="PS51257">
    <property type="entry name" value="PROKAR_LIPOPROTEIN"/>
    <property type="match status" value="1"/>
</dbReference>
<reference evidence="1 2" key="1">
    <citation type="submission" date="2019-08" db="EMBL/GenBank/DDBJ databases">
        <title>Deep-cultivation of Planctomycetes and their phenomic and genomic characterization uncovers novel biology.</title>
        <authorList>
            <person name="Wiegand S."/>
            <person name="Jogler M."/>
            <person name="Boedeker C."/>
            <person name="Pinto D."/>
            <person name="Vollmers J."/>
            <person name="Rivas-Marin E."/>
            <person name="Kohn T."/>
            <person name="Peeters S.H."/>
            <person name="Heuer A."/>
            <person name="Rast P."/>
            <person name="Oberbeckmann S."/>
            <person name="Bunk B."/>
            <person name="Jeske O."/>
            <person name="Meyerdierks A."/>
            <person name="Storesund J.E."/>
            <person name="Kallscheuer N."/>
            <person name="Luecker S."/>
            <person name="Lage O.M."/>
            <person name="Pohl T."/>
            <person name="Merkel B.J."/>
            <person name="Hornburger P."/>
            <person name="Mueller R.-W."/>
            <person name="Bruemmer F."/>
            <person name="Labrenz M."/>
            <person name="Spormann A.M."/>
            <person name="Op den Camp H."/>
            <person name="Overmann J."/>
            <person name="Amann R."/>
            <person name="Jetten M.S.M."/>
            <person name="Mascher T."/>
            <person name="Medema M.H."/>
            <person name="Devos D.P."/>
            <person name="Kaster A.-K."/>
            <person name="Ovreas L."/>
            <person name="Rohde M."/>
            <person name="Galperin M.Y."/>
            <person name="Jogler C."/>
        </authorList>
    </citation>
    <scope>NUCLEOTIDE SEQUENCE [LARGE SCALE GENOMIC DNA]</scope>
    <source>
        <strain evidence="1 2">OJF2</strain>
    </source>
</reference>
<dbReference type="Proteomes" id="UP000324233">
    <property type="component" value="Chromosome"/>
</dbReference>
<keyword evidence="2" id="KW-1185">Reference proteome</keyword>
<evidence type="ECO:0000313" key="1">
    <source>
        <dbReference type="EMBL" id="QEH37614.1"/>
    </source>
</evidence>
<dbReference type="SUPFAM" id="SSF56601">
    <property type="entry name" value="beta-lactamase/transpeptidase-like"/>
    <property type="match status" value="1"/>
</dbReference>
<dbReference type="EMBL" id="CP042997">
    <property type="protein sequence ID" value="QEH37614.1"/>
    <property type="molecule type" value="Genomic_DNA"/>
</dbReference>
<evidence type="ECO:0000313" key="2">
    <source>
        <dbReference type="Proteomes" id="UP000324233"/>
    </source>
</evidence>
<sequence>MLNAAKNQPLPQHAAGSCYSYSNFAWGLLGMCDLGIHSDDPNPDVTSAWVSAIERLLPAIGLRMPDTRPFPAIQASSLPAGFGTDGTILPEDTDYNPISVVLGGAGDVTSTGNDMYQWLAFHMGCVGYTPGEVDVQSVMQGTAYQATTTCGSSANPAVGLGWFFPAVAGGDKSYVSKDGGVTGYTSYMAFQRYVGESGDPTSSPTGVFVLANTRAHGGAVGLGRKLIQRLLGNSMPGAEYPDEGIIPSP</sequence>